<evidence type="ECO:0000256" key="4">
    <source>
        <dbReference type="ARBA" id="ARBA00022679"/>
    </source>
</evidence>
<keyword evidence="10 17" id="KW-0067">ATP-binding</keyword>
<feature type="chain" id="PRO_5014815587" description="Cysteine-rich receptor-like protein kinase 3" evidence="20">
    <location>
        <begin position="21"/>
        <end position="647"/>
    </location>
</feature>
<evidence type="ECO:0000256" key="16">
    <source>
        <dbReference type="ARBA" id="ARBA00047951"/>
    </source>
</evidence>
<dbReference type="FunFam" id="3.30.200.20:FF:001208">
    <property type="entry name" value="Putative DUF26-domain receptor-like protein kinase family protein"/>
    <property type="match status" value="1"/>
</dbReference>
<evidence type="ECO:0000256" key="19">
    <source>
        <dbReference type="SAM" id="Phobius"/>
    </source>
</evidence>
<dbReference type="GO" id="GO:0016020">
    <property type="term" value="C:membrane"/>
    <property type="evidence" value="ECO:0007669"/>
    <property type="project" value="UniProtKB-SubCell"/>
</dbReference>
<dbReference type="CDD" id="cd23509">
    <property type="entry name" value="Gnk2-like"/>
    <property type="match status" value="2"/>
</dbReference>
<evidence type="ECO:0000256" key="6">
    <source>
        <dbReference type="ARBA" id="ARBA00022729"/>
    </source>
</evidence>
<proteinExistence type="predicted"/>
<feature type="domain" description="Protein kinase" evidence="21">
    <location>
        <begin position="324"/>
        <end position="608"/>
    </location>
</feature>
<keyword evidence="5 19" id="KW-0812">Transmembrane</keyword>
<name>A0A2N9ILP8_FAGSY</name>
<keyword evidence="9" id="KW-0418">Kinase</keyword>
<feature type="binding site" evidence="17">
    <location>
        <position position="352"/>
    </location>
    <ligand>
        <name>ATP</name>
        <dbReference type="ChEBI" id="CHEBI:30616"/>
    </ligand>
</feature>
<dbReference type="PANTHER" id="PTHR47973">
    <property type="entry name" value="CYSTEINE-RICH RECEPTOR-LIKE PROTEIN KINASE 3"/>
    <property type="match status" value="1"/>
</dbReference>
<evidence type="ECO:0000313" key="23">
    <source>
        <dbReference type="EMBL" id="SPD26537.1"/>
    </source>
</evidence>
<dbReference type="PROSITE" id="PS00108">
    <property type="entry name" value="PROTEIN_KINASE_ST"/>
    <property type="match status" value="1"/>
</dbReference>
<dbReference type="InterPro" id="IPR038408">
    <property type="entry name" value="GNK2_sf"/>
</dbReference>
<evidence type="ECO:0000256" key="3">
    <source>
        <dbReference type="ARBA" id="ARBA00022553"/>
    </source>
</evidence>
<dbReference type="FunFam" id="3.30.430.20:FF:000015">
    <property type="entry name" value="Cysteine-rich receptor-like protein kinase 3"/>
    <property type="match status" value="1"/>
</dbReference>
<evidence type="ECO:0000256" key="5">
    <source>
        <dbReference type="ARBA" id="ARBA00022692"/>
    </source>
</evidence>
<feature type="signal peptide" evidence="20">
    <location>
        <begin position="1"/>
        <end position="20"/>
    </location>
</feature>
<accession>A0A2N9ILP8</accession>
<keyword evidence="2" id="KW-0723">Serine/threonine-protein kinase</keyword>
<comment type="subcellular location">
    <subcellularLocation>
        <location evidence="1">Membrane</location>
        <topology evidence="1">Single-pass membrane protein</topology>
    </subcellularLocation>
</comment>
<keyword evidence="12 19" id="KW-0472">Membrane</keyword>
<feature type="domain" description="Gnk2-homologous" evidence="22">
    <location>
        <begin position="139"/>
        <end position="242"/>
    </location>
</feature>
<dbReference type="PROSITE" id="PS50011">
    <property type="entry name" value="PROTEIN_KINASE_DOM"/>
    <property type="match status" value="1"/>
</dbReference>
<feature type="compositionally biased region" description="Polar residues" evidence="18">
    <location>
        <begin position="606"/>
        <end position="637"/>
    </location>
</feature>
<evidence type="ECO:0000256" key="2">
    <source>
        <dbReference type="ARBA" id="ARBA00022527"/>
    </source>
</evidence>
<dbReference type="InterPro" id="IPR011009">
    <property type="entry name" value="Kinase-like_dom_sf"/>
</dbReference>
<evidence type="ECO:0000256" key="11">
    <source>
        <dbReference type="ARBA" id="ARBA00022989"/>
    </source>
</evidence>
<dbReference type="FunFam" id="3.30.430.20:FF:000005">
    <property type="entry name" value="Cysteine-rich receptor-like protein kinase 2"/>
    <property type="match status" value="1"/>
</dbReference>
<dbReference type="InterPro" id="IPR002902">
    <property type="entry name" value="GNK2"/>
</dbReference>
<comment type="catalytic activity">
    <reaction evidence="15">
        <text>L-seryl-[protein] + ATP = O-phospho-L-seryl-[protein] + ADP + H(+)</text>
        <dbReference type="Rhea" id="RHEA:17989"/>
        <dbReference type="Rhea" id="RHEA-COMP:9863"/>
        <dbReference type="Rhea" id="RHEA-COMP:11604"/>
        <dbReference type="ChEBI" id="CHEBI:15378"/>
        <dbReference type="ChEBI" id="CHEBI:29999"/>
        <dbReference type="ChEBI" id="CHEBI:30616"/>
        <dbReference type="ChEBI" id="CHEBI:83421"/>
        <dbReference type="ChEBI" id="CHEBI:456216"/>
    </reaction>
</comment>
<dbReference type="Gene3D" id="3.30.430.20">
    <property type="entry name" value="Gnk2 domain, C-X8-C-X2-C motif"/>
    <property type="match status" value="2"/>
</dbReference>
<dbReference type="SMART" id="SM00220">
    <property type="entry name" value="S_TKc"/>
    <property type="match status" value="1"/>
</dbReference>
<dbReference type="AlphaFoldDB" id="A0A2N9ILP8"/>
<keyword evidence="11 19" id="KW-1133">Transmembrane helix</keyword>
<dbReference type="PROSITE" id="PS51473">
    <property type="entry name" value="GNK2"/>
    <property type="match status" value="2"/>
</dbReference>
<dbReference type="SUPFAM" id="SSF56112">
    <property type="entry name" value="Protein kinase-like (PK-like)"/>
    <property type="match status" value="1"/>
</dbReference>
<evidence type="ECO:0000256" key="13">
    <source>
        <dbReference type="ARBA" id="ARBA00023170"/>
    </source>
</evidence>
<keyword evidence="3" id="KW-0597">Phosphoprotein</keyword>
<feature type="region of interest" description="Disordered" evidence="18">
    <location>
        <begin position="601"/>
        <end position="647"/>
    </location>
</feature>
<evidence type="ECO:0000256" key="12">
    <source>
        <dbReference type="ARBA" id="ARBA00023136"/>
    </source>
</evidence>
<dbReference type="GO" id="GO:0005524">
    <property type="term" value="F:ATP binding"/>
    <property type="evidence" value="ECO:0007669"/>
    <property type="project" value="UniProtKB-UniRule"/>
</dbReference>
<evidence type="ECO:0000256" key="7">
    <source>
        <dbReference type="ARBA" id="ARBA00022737"/>
    </source>
</evidence>
<evidence type="ECO:0000259" key="22">
    <source>
        <dbReference type="PROSITE" id="PS51473"/>
    </source>
</evidence>
<gene>
    <name evidence="23" type="ORF">FSB_LOCUS54419</name>
</gene>
<feature type="transmembrane region" description="Helical" evidence="19">
    <location>
        <begin position="260"/>
        <end position="284"/>
    </location>
</feature>
<evidence type="ECO:0000256" key="17">
    <source>
        <dbReference type="PROSITE-ProRule" id="PRU10141"/>
    </source>
</evidence>
<evidence type="ECO:0000256" key="14">
    <source>
        <dbReference type="ARBA" id="ARBA00023180"/>
    </source>
</evidence>
<sequence length="647" mass="72013">MSYSLFLFLFLCFFVNPCLSDPRATEAGPLLCTNNTASMPERQTFTHNFLAAMDSLTRLIATQRYAAVVNGTGNTTVYGFGECMKDLTQTDCNLCFAQSETQILRCLPFQKTTRGGRLFYDGCYIRYDYYNFFNETLSILEDRTVCGAQEFVGNGTVFSANVNQLVRNLSVEAPKFDGFSVGFVNNGNITVYGLGQCWKFVNGSDCEECLANAVSKIGSCTPKEEGRVLNTGCYLRYSTQKFYYNSTDQPVGKSNQGSKLAVTLAATLSALALLLVSGTIVFVVRKNVLKKRRERKQLGAMLATVNNSKLNYSYEILEKSTNYFNNSNKLGQGGSGSVYKGVLPDGQVVAIKRLFFNTRQWVDHFFNEVNLISGIQHKNLVKLLGCSITGPESLLVYEYVPNQSLHEYFSGFKKKFQLLGWEVRYKIILGTAEGLAYLHEELEMRIIHRDIKLSNILLDDDFTAKIADFGLARLFPEDKTHISTGIAGTLGYMAPEYVVRGKLTEKADVYSFGVLVIEVICGKRNNAISLNSDSILQMVWNLHGMGRICEVVDPALEGKFQEEEASRLLLIGLLCVQASAKLRPSMSTVVKMLSDNYEIPQPTQPPFLNSSSAEISQFKPSRNDNSQPESDTPSSANKMIESGIEPR</sequence>
<evidence type="ECO:0008006" key="24">
    <source>
        <dbReference type="Google" id="ProtNLM"/>
    </source>
</evidence>
<feature type="domain" description="Gnk2-homologous" evidence="22">
    <location>
        <begin position="27"/>
        <end position="132"/>
    </location>
</feature>
<dbReference type="InterPro" id="IPR052059">
    <property type="entry name" value="CR_Ser/Thr_kinase"/>
</dbReference>
<evidence type="ECO:0000256" key="18">
    <source>
        <dbReference type="SAM" id="MobiDB-lite"/>
    </source>
</evidence>
<dbReference type="Gene3D" id="1.10.510.10">
    <property type="entry name" value="Transferase(Phosphotransferase) domain 1"/>
    <property type="match status" value="1"/>
</dbReference>
<dbReference type="Gene3D" id="3.30.200.20">
    <property type="entry name" value="Phosphorylase Kinase, domain 1"/>
    <property type="match status" value="1"/>
</dbReference>
<dbReference type="EMBL" id="OIVN01006159">
    <property type="protein sequence ID" value="SPD26537.1"/>
    <property type="molecule type" value="Genomic_DNA"/>
</dbReference>
<evidence type="ECO:0000259" key="21">
    <source>
        <dbReference type="PROSITE" id="PS50011"/>
    </source>
</evidence>
<dbReference type="FunFam" id="1.10.510.10:FF:000336">
    <property type="entry name" value="Cysteine-rich receptor-like protein kinase 2"/>
    <property type="match status" value="1"/>
</dbReference>
<keyword evidence="7" id="KW-0677">Repeat</keyword>
<comment type="catalytic activity">
    <reaction evidence="16">
        <text>L-threonyl-[protein] + ATP = O-phospho-L-threonyl-[protein] + ADP + H(+)</text>
        <dbReference type="Rhea" id="RHEA:46608"/>
        <dbReference type="Rhea" id="RHEA-COMP:11060"/>
        <dbReference type="Rhea" id="RHEA-COMP:11605"/>
        <dbReference type="ChEBI" id="CHEBI:15378"/>
        <dbReference type="ChEBI" id="CHEBI:30013"/>
        <dbReference type="ChEBI" id="CHEBI:30616"/>
        <dbReference type="ChEBI" id="CHEBI:61977"/>
        <dbReference type="ChEBI" id="CHEBI:456216"/>
    </reaction>
</comment>
<dbReference type="InterPro" id="IPR000719">
    <property type="entry name" value="Prot_kinase_dom"/>
</dbReference>
<keyword evidence="4" id="KW-0808">Transferase</keyword>
<keyword evidence="8 17" id="KW-0547">Nucleotide-binding</keyword>
<dbReference type="GO" id="GO:0004674">
    <property type="term" value="F:protein serine/threonine kinase activity"/>
    <property type="evidence" value="ECO:0007669"/>
    <property type="project" value="UniProtKB-KW"/>
</dbReference>
<keyword evidence="6 20" id="KW-0732">Signal</keyword>
<dbReference type="InterPro" id="IPR017441">
    <property type="entry name" value="Protein_kinase_ATP_BS"/>
</dbReference>
<evidence type="ECO:0000256" key="20">
    <source>
        <dbReference type="SAM" id="SignalP"/>
    </source>
</evidence>
<keyword evidence="13" id="KW-0675">Receptor</keyword>
<organism evidence="23">
    <name type="scientific">Fagus sylvatica</name>
    <name type="common">Beechnut</name>
    <dbReference type="NCBI Taxonomy" id="28930"/>
    <lineage>
        <taxon>Eukaryota</taxon>
        <taxon>Viridiplantae</taxon>
        <taxon>Streptophyta</taxon>
        <taxon>Embryophyta</taxon>
        <taxon>Tracheophyta</taxon>
        <taxon>Spermatophyta</taxon>
        <taxon>Magnoliopsida</taxon>
        <taxon>eudicotyledons</taxon>
        <taxon>Gunneridae</taxon>
        <taxon>Pentapetalae</taxon>
        <taxon>rosids</taxon>
        <taxon>fabids</taxon>
        <taxon>Fagales</taxon>
        <taxon>Fagaceae</taxon>
        <taxon>Fagus</taxon>
    </lineage>
</organism>
<evidence type="ECO:0000256" key="9">
    <source>
        <dbReference type="ARBA" id="ARBA00022777"/>
    </source>
</evidence>
<dbReference type="Pfam" id="PF01657">
    <property type="entry name" value="Stress-antifung"/>
    <property type="match status" value="2"/>
</dbReference>
<evidence type="ECO:0000256" key="10">
    <source>
        <dbReference type="ARBA" id="ARBA00022840"/>
    </source>
</evidence>
<dbReference type="PROSITE" id="PS00107">
    <property type="entry name" value="PROTEIN_KINASE_ATP"/>
    <property type="match status" value="1"/>
</dbReference>
<keyword evidence="14" id="KW-0325">Glycoprotein</keyword>
<dbReference type="CDD" id="cd14066">
    <property type="entry name" value="STKc_IRAK"/>
    <property type="match status" value="1"/>
</dbReference>
<reference evidence="23" key="1">
    <citation type="submission" date="2018-02" db="EMBL/GenBank/DDBJ databases">
        <authorList>
            <person name="Cohen D.B."/>
            <person name="Kent A.D."/>
        </authorList>
    </citation>
    <scope>NUCLEOTIDE SEQUENCE</scope>
</reference>
<evidence type="ECO:0000256" key="15">
    <source>
        <dbReference type="ARBA" id="ARBA00047558"/>
    </source>
</evidence>
<evidence type="ECO:0000256" key="1">
    <source>
        <dbReference type="ARBA" id="ARBA00004167"/>
    </source>
</evidence>
<dbReference type="InterPro" id="IPR008271">
    <property type="entry name" value="Ser/Thr_kinase_AS"/>
</dbReference>
<protein>
    <recommendedName>
        <fullName evidence="24">Cysteine-rich receptor-like protein kinase 3</fullName>
    </recommendedName>
</protein>
<evidence type="ECO:0000256" key="8">
    <source>
        <dbReference type="ARBA" id="ARBA00022741"/>
    </source>
</evidence>
<dbReference type="Pfam" id="PF00069">
    <property type="entry name" value="Pkinase"/>
    <property type="match status" value="1"/>
</dbReference>